<dbReference type="GO" id="GO:0006508">
    <property type="term" value="P:proteolysis"/>
    <property type="evidence" value="ECO:0007669"/>
    <property type="project" value="UniProtKB-KW"/>
</dbReference>
<proteinExistence type="inferred from homology"/>
<evidence type="ECO:0000256" key="2">
    <source>
        <dbReference type="ARBA" id="ARBA00022670"/>
    </source>
</evidence>
<dbReference type="Proteomes" id="UP001152798">
    <property type="component" value="Chromosome 5"/>
</dbReference>
<dbReference type="EMBL" id="OV725081">
    <property type="protein sequence ID" value="CAH1402040.1"/>
    <property type="molecule type" value="Genomic_DNA"/>
</dbReference>
<accession>A0A9P0MRJ8</accession>
<dbReference type="Pfam" id="PF00026">
    <property type="entry name" value="Asp"/>
    <property type="match status" value="1"/>
</dbReference>
<keyword evidence="4 6" id="KW-0378">Hydrolase</keyword>
<evidence type="ECO:0000256" key="6">
    <source>
        <dbReference type="RuleBase" id="RU000454"/>
    </source>
</evidence>
<evidence type="ECO:0000313" key="9">
    <source>
        <dbReference type="Proteomes" id="UP001152798"/>
    </source>
</evidence>
<feature type="domain" description="Peptidase A1" evidence="7">
    <location>
        <begin position="66"/>
        <end position="376"/>
    </location>
</feature>
<gene>
    <name evidence="8" type="ORF">NEZAVI_LOCUS10955</name>
</gene>
<evidence type="ECO:0000256" key="4">
    <source>
        <dbReference type="ARBA" id="ARBA00022801"/>
    </source>
</evidence>
<dbReference type="AlphaFoldDB" id="A0A9P0MRJ8"/>
<evidence type="ECO:0000313" key="8">
    <source>
        <dbReference type="EMBL" id="CAH1402040.1"/>
    </source>
</evidence>
<keyword evidence="9" id="KW-1185">Reference proteome</keyword>
<comment type="similarity">
    <text evidence="1 6">Belongs to the peptidase A1 family.</text>
</comment>
<keyword evidence="2 6" id="KW-0645">Protease</keyword>
<dbReference type="InterPro" id="IPR021109">
    <property type="entry name" value="Peptidase_aspartic_dom_sf"/>
</dbReference>
<dbReference type="PANTHER" id="PTHR47966:SF51">
    <property type="entry name" value="BETA-SITE APP-CLEAVING ENZYME, ISOFORM A-RELATED"/>
    <property type="match status" value="1"/>
</dbReference>
<keyword evidence="3 6" id="KW-0064">Aspartyl protease</keyword>
<feature type="disulfide bond" evidence="5">
    <location>
        <begin position="258"/>
        <end position="261"/>
    </location>
</feature>
<dbReference type="Gene3D" id="2.60.40.1960">
    <property type="match status" value="1"/>
</dbReference>
<feature type="disulfide bond" evidence="5">
    <location>
        <begin position="97"/>
        <end position="104"/>
    </location>
</feature>
<dbReference type="InterPro" id="IPR001461">
    <property type="entry name" value="Aspartic_peptidase_A1"/>
</dbReference>
<keyword evidence="5" id="KW-1015">Disulfide bond</keyword>
<dbReference type="PROSITE" id="PS51767">
    <property type="entry name" value="PEPTIDASE_A1"/>
    <property type="match status" value="1"/>
</dbReference>
<dbReference type="InterPro" id="IPR001969">
    <property type="entry name" value="Aspartic_peptidase_AS"/>
</dbReference>
<organism evidence="8 9">
    <name type="scientific">Nezara viridula</name>
    <name type="common">Southern green stink bug</name>
    <name type="synonym">Cimex viridulus</name>
    <dbReference type="NCBI Taxonomy" id="85310"/>
    <lineage>
        <taxon>Eukaryota</taxon>
        <taxon>Metazoa</taxon>
        <taxon>Ecdysozoa</taxon>
        <taxon>Arthropoda</taxon>
        <taxon>Hexapoda</taxon>
        <taxon>Insecta</taxon>
        <taxon>Pterygota</taxon>
        <taxon>Neoptera</taxon>
        <taxon>Paraneoptera</taxon>
        <taxon>Hemiptera</taxon>
        <taxon>Heteroptera</taxon>
        <taxon>Panheteroptera</taxon>
        <taxon>Pentatomomorpha</taxon>
        <taxon>Pentatomoidea</taxon>
        <taxon>Pentatomidae</taxon>
        <taxon>Pentatominae</taxon>
        <taxon>Nezara</taxon>
    </lineage>
</organism>
<dbReference type="PANTHER" id="PTHR47966">
    <property type="entry name" value="BETA-SITE APP-CLEAVING ENZYME, ISOFORM A-RELATED"/>
    <property type="match status" value="1"/>
</dbReference>
<evidence type="ECO:0000256" key="1">
    <source>
        <dbReference type="ARBA" id="ARBA00007447"/>
    </source>
</evidence>
<dbReference type="OrthoDB" id="15189at2759"/>
<dbReference type="PROSITE" id="PS00141">
    <property type="entry name" value="ASP_PROTEASE"/>
    <property type="match status" value="1"/>
</dbReference>
<dbReference type="Gene3D" id="2.40.70.10">
    <property type="entry name" value="Acid Proteases"/>
    <property type="match status" value="2"/>
</dbReference>
<dbReference type="FunFam" id="2.40.70.10:FF:000115">
    <property type="entry name" value="Lysosomal aspartic protease"/>
    <property type="match status" value="1"/>
</dbReference>
<evidence type="ECO:0000256" key="3">
    <source>
        <dbReference type="ARBA" id="ARBA00022750"/>
    </source>
</evidence>
<sequence>MDVVLFIFSIILLFSNSFCLYRVPLHKHDSQNYSINGEVKQINKHQNPVSSQRLSVILMKYRDAEYYGMISVGKPQQTFKVLFSTGFPYFWIQSKKCRWFRMACWNHNGYDSSKSSTYRKNGKPFHINDLYGKLSGVLSEDTLEFGNMIINNITFGEADKPPFLGIYDGVIGLAFPMKTYIGKPPLTSIISEGLLKKNIFSFFIDKHKKENEVGKIIFGDWDESKFDLKSVNYIPLSDNTRWIFDIKYVHTDDGEQLCYACQGLVDTGTALILGHKDVVRKIHEKIGATIHGTEASVDCSKIDELPPITFSINNRSYSIKGHDYVVKRKHLYFFTRCMIGIVGSEKNKDRPWILGNIFLQQFYTIFDADNKQIAFASLLH</sequence>
<protein>
    <recommendedName>
        <fullName evidence="7">Peptidase A1 domain-containing protein</fullName>
    </recommendedName>
</protein>
<dbReference type="PRINTS" id="PR00792">
    <property type="entry name" value="PEPSIN"/>
</dbReference>
<reference evidence="8" key="1">
    <citation type="submission" date="2022-01" db="EMBL/GenBank/DDBJ databases">
        <authorList>
            <person name="King R."/>
        </authorList>
    </citation>
    <scope>NUCLEOTIDE SEQUENCE</scope>
</reference>
<name>A0A9P0MRJ8_NEZVI</name>
<dbReference type="GO" id="GO:0004190">
    <property type="term" value="F:aspartic-type endopeptidase activity"/>
    <property type="evidence" value="ECO:0007669"/>
    <property type="project" value="UniProtKB-KW"/>
</dbReference>
<evidence type="ECO:0000256" key="5">
    <source>
        <dbReference type="PIRSR" id="PIRSR601461-2"/>
    </source>
</evidence>
<dbReference type="SUPFAM" id="SSF50630">
    <property type="entry name" value="Acid proteases"/>
    <property type="match status" value="1"/>
</dbReference>
<dbReference type="InterPro" id="IPR033121">
    <property type="entry name" value="PEPTIDASE_A1"/>
</dbReference>
<evidence type="ECO:0000259" key="7">
    <source>
        <dbReference type="PROSITE" id="PS51767"/>
    </source>
</evidence>